<keyword evidence="4 5" id="KW-0472">Membrane</keyword>
<accession>A0A5B2VR48</accession>
<name>A0A5B2VR48_9BACT</name>
<comment type="subcellular location">
    <subcellularLocation>
        <location evidence="1">Membrane</location>
        <topology evidence="1">Multi-pass membrane protein</topology>
    </subcellularLocation>
</comment>
<dbReference type="Pfam" id="PF07291">
    <property type="entry name" value="MauE"/>
    <property type="match status" value="1"/>
</dbReference>
<dbReference type="AlphaFoldDB" id="A0A5B2VR48"/>
<dbReference type="Proteomes" id="UP000324611">
    <property type="component" value="Unassembled WGS sequence"/>
</dbReference>
<feature type="transmembrane region" description="Helical" evidence="5">
    <location>
        <begin position="115"/>
        <end position="132"/>
    </location>
</feature>
<evidence type="ECO:0000313" key="8">
    <source>
        <dbReference type="Proteomes" id="UP000324611"/>
    </source>
</evidence>
<dbReference type="InterPro" id="IPR009908">
    <property type="entry name" value="Methylamine_util_MauE"/>
</dbReference>
<evidence type="ECO:0000256" key="1">
    <source>
        <dbReference type="ARBA" id="ARBA00004141"/>
    </source>
</evidence>
<feature type="transmembrane region" description="Helical" evidence="5">
    <location>
        <begin position="73"/>
        <end position="95"/>
    </location>
</feature>
<evidence type="ECO:0000256" key="5">
    <source>
        <dbReference type="SAM" id="Phobius"/>
    </source>
</evidence>
<sequence length="144" mass="16148">MSKKLMTEIIAGLFILLFLYTALSKLNEFALFKHFLWTSPLIGRKANIVAWVVPAVEILVSLLLFLPATRRRGLYASFMLMLAFTIYLAYMIIFVPKLPCSCGGVISQLSWQQHLIFNIVFTILSVVGIRLSKAVPASNHVSLS</sequence>
<evidence type="ECO:0000259" key="6">
    <source>
        <dbReference type="Pfam" id="PF07291"/>
    </source>
</evidence>
<keyword evidence="8" id="KW-1185">Reference proteome</keyword>
<reference evidence="7 8" key="2">
    <citation type="submission" date="2019-09" db="EMBL/GenBank/DDBJ databases">
        <authorList>
            <person name="Jin C."/>
        </authorList>
    </citation>
    <scope>NUCLEOTIDE SEQUENCE [LARGE SCALE GENOMIC DNA]</scope>
    <source>
        <strain evidence="7 8">BN140078</strain>
    </source>
</reference>
<feature type="transmembrane region" description="Helical" evidence="5">
    <location>
        <begin position="48"/>
        <end position="66"/>
    </location>
</feature>
<comment type="caution">
    <text evidence="7">The sequence shown here is derived from an EMBL/GenBank/DDBJ whole genome shotgun (WGS) entry which is preliminary data.</text>
</comment>
<reference evidence="7 8" key="1">
    <citation type="submission" date="2019-09" db="EMBL/GenBank/DDBJ databases">
        <title>Chitinophaga ginsengihumi sp. nov., isolated from soil of ginseng rhizosphere.</title>
        <authorList>
            <person name="Lee J."/>
        </authorList>
    </citation>
    <scope>NUCLEOTIDE SEQUENCE [LARGE SCALE GENOMIC DNA]</scope>
    <source>
        <strain evidence="7 8">BN140078</strain>
    </source>
</reference>
<dbReference type="EMBL" id="VUOC01000004">
    <property type="protein sequence ID" value="KAA2240657.1"/>
    <property type="molecule type" value="Genomic_DNA"/>
</dbReference>
<protein>
    <recommendedName>
        <fullName evidence="6">Methylamine utilisation protein MauE domain-containing protein</fullName>
    </recommendedName>
</protein>
<gene>
    <name evidence="7" type="ORF">F0L74_31415</name>
</gene>
<keyword evidence="2 5" id="KW-0812">Transmembrane</keyword>
<organism evidence="7 8">
    <name type="scientific">Chitinophaga agrisoli</name>
    <dbReference type="NCBI Taxonomy" id="2607653"/>
    <lineage>
        <taxon>Bacteria</taxon>
        <taxon>Pseudomonadati</taxon>
        <taxon>Bacteroidota</taxon>
        <taxon>Chitinophagia</taxon>
        <taxon>Chitinophagales</taxon>
        <taxon>Chitinophagaceae</taxon>
        <taxon>Chitinophaga</taxon>
    </lineage>
</organism>
<evidence type="ECO:0000256" key="4">
    <source>
        <dbReference type="ARBA" id="ARBA00023136"/>
    </source>
</evidence>
<evidence type="ECO:0000313" key="7">
    <source>
        <dbReference type="EMBL" id="KAA2240657.1"/>
    </source>
</evidence>
<feature type="domain" description="Methylamine utilisation protein MauE" evidence="6">
    <location>
        <begin position="5"/>
        <end position="129"/>
    </location>
</feature>
<dbReference type="GO" id="GO:0030416">
    <property type="term" value="P:methylamine metabolic process"/>
    <property type="evidence" value="ECO:0007669"/>
    <property type="project" value="InterPro"/>
</dbReference>
<dbReference type="GO" id="GO:0016020">
    <property type="term" value="C:membrane"/>
    <property type="evidence" value="ECO:0007669"/>
    <property type="project" value="UniProtKB-SubCell"/>
</dbReference>
<dbReference type="RefSeq" id="WP_149841834.1">
    <property type="nucleotide sequence ID" value="NZ_VUOC01000004.1"/>
</dbReference>
<evidence type="ECO:0000256" key="3">
    <source>
        <dbReference type="ARBA" id="ARBA00022989"/>
    </source>
</evidence>
<evidence type="ECO:0000256" key="2">
    <source>
        <dbReference type="ARBA" id="ARBA00022692"/>
    </source>
</evidence>
<keyword evidence="3 5" id="KW-1133">Transmembrane helix</keyword>
<proteinExistence type="predicted"/>